<comment type="caution">
    <text evidence="1">The sequence shown here is derived from an EMBL/GenBank/DDBJ whole genome shotgun (WGS) entry which is preliminary data.</text>
</comment>
<dbReference type="EMBL" id="JACQXR010000156">
    <property type="protein sequence ID" value="MBI4727763.1"/>
    <property type="molecule type" value="Genomic_DNA"/>
</dbReference>
<protein>
    <submittedName>
        <fullName evidence="1">Uncharacterized protein</fullName>
    </submittedName>
</protein>
<evidence type="ECO:0000313" key="2">
    <source>
        <dbReference type="Proteomes" id="UP000736328"/>
    </source>
</evidence>
<dbReference type="Proteomes" id="UP000736328">
    <property type="component" value="Unassembled WGS sequence"/>
</dbReference>
<name>A0A933IG32_UNCT6</name>
<organism evidence="1 2">
    <name type="scientific">candidate division TA06 bacterium</name>
    <dbReference type="NCBI Taxonomy" id="2250710"/>
    <lineage>
        <taxon>Bacteria</taxon>
        <taxon>Bacteria division TA06</taxon>
    </lineage>
</organism>
<sequence length="76" mass="8460">MGYIYQKITILGTNKSKEVEALFDSGAGGNYIRRKLLDGDDIEGIGYDVYEGVQLTITANSNLVAGDRIRFKWLTI</sequence>
<dbReference type="AlphaFoldDB" id="A0A933IG32"/>
<gene>
    <name evidence="1" type="ORF">HY768_11190</name>
</gene>
<reference evidence="1" key="1">
    <citation type="submission" date="2020-07" db="EMBL/GenBank/DDBJ databases">
        <title>Huge and variable diversity of episymbiotic CPR bacteria and DPANN archaea in groundwater ecosystems.</title>
        <authorList>
            <person name="He C.Y."/>
            <person name="Keren R."/>
            <person name="Whittaker M."/>
            <person name="Farag I.F."/>
            <person name="Doudna J."/>
            <person name="Cate J.H.D."/>
            <person name="Banfield J.F."/>
        </authorList>
    </citation>
    <scope>NUCLEOTIDE SEQUENCE</scope>
    <source>
        <strain evidence="1">NC_groundwater_1520_Pr4_B-0.1um_53_5</strain>
    </source>
</reference>
<proteinExistence type="predicted"/>
<accession>A0A933IG32</accession>
<evidence type="ECO:0000313" key="1">
    <source>
        <dbReference type="EMBL" id="MBI4727763.1"/>
    </source>
</evidence>